<dbReference type="InterPro" id="IPR052366">
    <property type="entry name" value="GTP_Pyrophosphokinase"/>
</dbReference>
<dbReference type="InterPro" id="IPR007685">
    <property type="entry name" value="RelA_SpoT"/>
</dbReference>
<dbReference type="Proteomes" id="UP001500908">
    <property type="component" value="Unassembled WGS sequence"/>
</dbReference>
<dbReference type="PANTHER" id="PTHR47837">
    <property type="entry name" value="GTP PYROPHOSPHOKINASE YJBM"/>
    <property type="match status" value="1"/>
</dbReference>
<accession>A0ABP7EYR3</accession>
<keyword evidence="3" id="KW-1185">Reference proteome</keyword>
<dbReference type="Gene3D" id="3.30.460.10">
    <property type="entry name" value="Beta Polymerase, domain 2"/>
    <property type="match status" value="1"/>
</dbReference>
<evidence type="ECO:0000313" key="3">
    <source>
        <dbReference type="Proteomes" id="UP001500908"/>
    </source>
</evidence>
<sequence length="269" mass="30182">MQLPMSKAQIGRLGQRLIRSETPSEEDIAALRELLLVYSQMLAETVEFVTSRLELLPSSRTKTEETILEKLRRGGGRWLRDVQDLAGMRFVFEGDLKEQDRLVEQVSGLFIDCPKPVRVIDRRNEPSHGYRAVHVIAFPHGIPVEIQIRTLLQHEWAETFEKLADLAGRGIRYGDNPSHMVVHSASASLWIAAPVDDPRAPAMRAAAPPGSRLAIESMRELAALIADHEERCTERPDDVELSQATLEFQETLSTFKQMLIGLASSPPDE</sequence>
<name>A0ABP7EYR3_9ACTN</name>
<dbReference type="Pfam" id="PF04607">
    <property type="entry name" value="RelA_SpoT"/>
    <property type="match status" value="1"/>
</dbReference>
<dbReference type="CDD" id="cd05399">
    <property type="entry name" value="NT_Rel-Spo_like"/>
    <property type="match status" value="1"/>
</dbReference>
<feature type="domain" description="RelA/SpoT" evidence="1">
    <location>
        <begin position="59"/>
        <end position="171"/>
    </location>
</feature>
<dbReference type="InterPro" id="IPR043519">
    <property type="entry name" value="NT_sf"/>
</dbReference>
<dbReference type="SMART" id="SM00954">
    <property type="entry name" value="RelA_SpoT"/>
    <property type="match status" value="1"/>
</dbReference>
<organism evidence="2 3">
    <name type="scientific">Salinactinospora qingdaonensis</name>
    <dbReference type="NCBI Taxonomy" id="702744"/>
    <lineage>
        <taxon>Bacteria</taxon>
        <taxon>Bacillati</taxon>
        <taxon>Actinomycetota</taxon>
        <taxon>Actinomycetes</taxon>
        <taxon>Streptosporangiales</taxon>
        <taxon>Nocardiopsidaceae</taxon>
        <taxon>Salinactinospora</taxon>
    </lineage>
</organism>
<dbReference type="PANTHER" id="PTHR47837:SF1">
    <property type="entry name" value="GTP PYROPHOSPHOKINASE YJBM"/>
    <property type="match status" value="1"/>
</dbReference>
<evidence type="ECO:0000313" key="2">
    <source>
        <dbReference type="EMBL" id="GAA3726618.1"/>
    </source>
</evidence>
<gene>
    <name evidence="2" type="ORF">GCM10022402_04160</name>
</gene>
<comment type="caution">
    <text evidence="2">The sequence shown here is derived from an EMBL/GenBank/DDBJ whole genome shotgun (WGS) entry which is preliminary data.</text>
</comment>
<dbReference type="SUPFAM" id="SSF81301">
    <property type="entry name" value="Nucleotidyltransferase"/>
    <property type="match status" value="1"/>
</dbReference>
<evidence type="ECO:0000259" key="1">
    <source>
        <dbReference type="SMART" id="SM00954"/>
    </source>
</evidence>
<proteinExistence type="predicted"/>
<dbReference type="EMBL" id="BAABDD010000001">
    <property type="protein sequence ID" value="GAA3726618.1"/>
    <property type="molecule type" value="Genomic_DNA"/>
</dbReference>
<dbReference type="RefSeq" id="WP_344966639.1">
    <property type="nucleotide sequence ID" value="NZ_BAABDD010000001.1"/>
</dbReference>
<reference evidence="3" key="1">
    <citation type="journal article" date="2019" name="Int. J. Syst. Evol. Microbiol.">
        <title>The Global Catalogue of Microorganisms (GCM) 10K type strain sequencing project: providing services to taxonomists for standard genome sequencing and annotation.</title>
        <authorList>
            <consortium name="The Broad Institute Genomics Platform"/>
            <consortium name="The Broad Institute Genome Sequencing Center for Infectious Disease"/>
            <person name="Wu L."/>
            <person name="Ma J."/>
        </authorList>
    </citation>
    <scope>NUCLEOTIDE SEQUENCE [LARGE SCALE GENOMIC DNA]</scope>
    <source>
        <strain evidence="3">JCM 17137</strain>
    </source>
</reference>
<protein>
    <recommendedName>
        <fullName evidence="1">RelA/SpoT domain-containing protein</fullName>
    </recommendedName>
</protein>